<reference evidence="8 9" key="1">
    <citation type="journal article" date="2013" name="Curr. Biol.">
        <title>Shared signatures of parasitism and phylogenomics unite Cryptomycota and microsporidia.</title>
        <authorList>
            <person name="James T.Y."/>
            <person name="Pelin A."/>
            <person name="Bonen L."/>
            <person name="Ahrendt S."/>
            <person name="Sain D."/>
            <person name="Corradi N."/>
            <person name="Stajich J.E."/>
        </authorList>
    </citation>
    <scope>NUCLEOTIDE SEQUENCE [LARGE SCALE GENOMIC DNA]</scope>
    <source>
        <strain evidence="8 9">CSF55</strain>
    </source>
</reference>
<dbReference type="Gene3D" id="1.25.40.10">
    <property type="entry name" value="Tetratricopeptide repeat domain"/>
    <property type="match status" value="3"/>
</dbReference>
<keyword evidence="3" id="KW-0677">Repeat</keyword>
<evidence type="ECO:0000313" key="8">
    <source>
        <dbReference type="EMBL" id="EPZ31340.1"/>
    </source>
</evidence>
<evidence type="ECO:0000256" key="1">
    <source>
        <dbReference type="ARBA" id="ARBA00004138"/>
    </source>
</evidence>
<comment type="similarity">
    <text evidence="2">Belongs to the TTC30/dfy-1/fleer family.</text>
</comment>
<evidence type="ECO:0000256" key="6">
    <source>
        <dbReference type="ARBA" id="ARBA00023069"/>
    </source>
</evidence>
<dbReference type="Pfam" id="PF13174">
    <property type="entry name" value="TPR_6"/>
    <property type="match status" value="2"/>
</dbReference>
<keyword evidence="9" id="KW-1185">Reference proteome</keyword>
<evidence type="ECO:0000256" key="4">
    <source>
        <dbReference type="ARBA" id="ARBA00022794"/>
    </source>
</evidence>
<dbReference type="SMART" id="SM00028">
    <property type="entry name" value="TPR"/>
    <property type="match status" value="2"/>
</dbReference>
<dbReference type="InterPro" id="IPR011990">
    <property type="entry name" value="TPR-like_helical_dom_sf"/>
</dbReference>
<dbReference type="PANTHER" id="PTHR20931">
    <property type="entry name" value="TETRATRICOPEPTIDE REPEAT PROTEIN 30"/>
    <property type="match status" value="1"/>
</dbReference>
<dbReference type="GO" id="GO:0005879">
    <property type="term" value="C:axonemal microtubule"/>
    <property type="evidence" value="ECO:0007669"/>
    <property type="project" value="TreeGrafter"/>
</dbReference>
<dbReference type="STRING" id="988480.A0A075ANC4"/>
<accession>A0A075ANC4</accession>
<sequence>MTNLDNYKVTDLRQIPVHKITSTIYTLISDNKYNDVIDLLAPESTTYSNSRALYSLLAFCYYQTEDFNSAAGCYETLINYYPDYEEYKLYFAQCLYKIGDYEGTRRIVSSIVQEDLLTDSLKLLAAAHFEADDISSCKKTMEKLPTGDIDSLINNACIAQKLNKGGDYENAIRQYLDIIKIYDNEHHTDLLYNLALCYYEIRQYDLALKYITVIIEITVKNHPEYLIGVHIDTNNQEDLRYIENSESLHESRIIEACNLKASIEFKLKKFKAAKDSLNDFPPRLDMDIDPITLHNQAIINCDENPESSFDKLHFLLYQDPSPLTTFANLLLLYIKYQYENLAADVLSENSHLESLIPQHIREYIDARILQVVSPQDAAKKLDTLVSQSSEILRKILQKLQNMSQDAPAEEQAKVLYSYDDQLARFVPYLMAFAYISWQNGKYQTVEKIFKTSVEYCNGMDSWKANVGHTLYMQEKYADAIGFYEPIFMAHKDNILEITPIILANLCVSYIMTSLNERAEEIMKIIEKEEEKITSQSPDKRIYHLCIVNLVIGTLYCTKGNFEFGITRIIKAMEPYNRKLGTETWMYAKRCIMSLLLTLSKQMMIIKESTWHEIIDFLEAAELYGKNIVTVVDPLMQNETWDEEKEETRFISQESRIIKKMYLEIMALVVANKSIGCMCLFIDINVGFISIITQSKGNLMECT</sequence>
<evidence type="ECO:0000256" key="5">
    <source>
        <dbReference type="ARBA" id="ARBA00022803"/>
    </source>
</evidence>
<comment type="subcellular location">
    <subcellularLocation>
        <location evidence="1">Cell projection</location>
        <location evidence="1">Cilium</location>
    </subcellularLocation>
</comment>
<evidence type="ECO:0000256" key="3">
    <source>
        <dbReference type="ARBA" id="ARBA00022737"/>
    </source>
</evidence>
<evidence type="ECO:0008006" key="10">
    <source>
        <dbReference type="Google" id="ProtNLM"/>
    </source>
</evidence>
<dbReference type="GO" id="GO:0120170">
    <property type="term" value="F:intraciliary transport particle B binding"/>
    <property type="evidence" value="ECO:0007669"/>
    <property type="project" value="TreeGrafter"/>
</dbReference>
<gene>
    <name evidence="8" type="ORF">O9G_000985</name>
</gene>
<dbReference type="EMBL" id="KE561265">
    <property type="protein sequence ID" value="EPZ31340.1"/>
    <property type="molecule type" value="Genomic_DNA"/>
</dbReference>
<dbReference type="GO" id="GO:0042073">
    <property type="term" value="P:intraciliary transport"/>
    <property type="evidence" value="ECO:0007669"/>
    <property type="project" value="TreeGrafter"/>
</dbReference>
<dbReference type="Proteomes" id="UP000030755">
    <property type="component" value="Unassembled WGS sequence"/>
</dbReference>
<dbReference type="OrthoDB" id="10249577at2759"/>
<dbReference type="PANTHER" id="PTHR20931:SF0">
    <property type="entry name" value="TETRATRICOPEPTIDE REPEAT PROTEIN 30"/>
    <property type="match status" value="1"/>
</dbReference>
<protein>
    <recommendedName>
        <fullName evidence="10">Tetratricopeptide repeat protein 30</fullName>
    </recommendedName>
</protein>
<proteinExistence type="inferred from homology"/>
<dbReference type="OMA" id="CCKHELY"/>
<evidence type="ECO:0000256" key="7">
    <source>
        <dbReference type="ARBA" id="ARBA00023273"/>
    </source>
</evidence>
<dbReference type="HOGENOM" id="CLU_023760_0_0_1"/>
<evidence type="ECO:0000256" key="2">
    <source>
        <dbReference type="ARBA" id="ARBA00009522"/>
    </source>
</evidence>
<keyword evidence="7" id="KW-0966">Cell projection</keyword>
<evidence type="ECO:0000313" key="9">
    <source>
        <dbReference type="Proteomes" id="UP000030755"/>
    </source>
</evidence>
<dbReference type="FunFam" id="1.25.40.10:FF:000186">
    <property type="entry name" value="Tetratricopeptide repeat domain 30A"/>
    <property type="match status" value="1"/>
</dbReference>
<dbReference type="InterPro" id="IPR039941">
    <property type="entry name" value="TT30"/>
</dbReference>
<name>A0A075ANC4_ROZAC</name>
<dbReference type="GO" id="GO:0030992">
    <property type="term" value="C:intraciliary transport particle B"/>
    <property type="evidence" value="ECO:0007669"/>
    <property type="project" value="TreeGrafter"/>
</dbReference>
<dbReference type="SUPFAM" id="SSF48452">
    <property type="entry name" value="TPR-like"/>
    <property type="match status" value="2"/>
</dbReference>
<organism evidence="8 9">
    <name type="scientific">Rozella allomycis (strain CSF55)</name>
    <dbReference type="NCBI Taxonomy" id="988480"/>
    <lineage>
        <taxon>Eukaryota</taxon>
        <taxon>Fungi</taxon>
        <taxon>Fungi incertae sedis</taxon>
        <taxon>Cryptomycota</taxon>
        <taxon>Cryptomycota incertae sedis</taxon>
        <taxon>Rozella</taxon>
    </lineage>
</organism>
<keyword evidence="5" id="KW-0802">TPR repeat</keyword>
<keyword evidence="6" id="KW-0969">Cilium</keyword>
<keyword evidence="4" id="KW-0970">Cilium biogenesis/degradation</keyword>
<dbReference type="AlphaFoldDB" id="A0A075ANC4"/>
<dbReference type="InterPro" id="IPR019734">
    <property type="entry name" value="TPR_rpt"/>
</dbReference>